<reference evidence="1" key="1">
    <citation type="submission" date="2021-11" db="EMBL/GenBank/DDBJ databases">
        <title>Study of the species diversity of bacterial strains isolated from a unique natural object - Shulgan-Tash cave (Bashkiria).</title>
        <authorList>
            <person name="Sazanova A.L."/>
            <person name="Chirak E.R."/>
            <person name="Safronova V.I."/>
        </authorList>
    </citation>
    <scope>NUCLEOTIDE SEQUENCE</scope>
    <source>
        <strain evidence="1">P1</strain>
    </source>
</reference>
<protein>
    <submittedName>
        <fullName evidence="1">Uncharacterized protein</fullName>
    </submittedName>
</protein>
<gene>
    <name evidence="1" type="ORF">LP422_05775</name>
</gene>
<dbReference type="Proteomes" id="UP001059663">
    <property type="component" value="Chromosome"/>
</dbReference>
<evidence type="ECO:0000313" key="2">
    <source>
        <dbReference type="Proteomes" id="UP001059663"/>
    </source>
</evidence>
<organism evidence="1 2">
    <name type="scientific">Janibacter limosus</name>
    <dbReference type="NCBI Taxonomy" id="53458"/>
    <lineage>
        <taxon>Bacteria</taxon>
        <taxon>Bacillati</taxon>
        <taxon>Actinomycetota</taxon>
        <taxon>Actinomycetes</taxon>
        <taxon>Micrococcales</taxon>
        <taxon>Intrasporangiaceae</taxon>
        <taxon>Janibacter</taxon>
    </lineage>
</organism>
<evidence type="ECO:0000313" key="1">
    <source>
        <dbReference type="EMBL" id="UUZ45588.1"/>
    </source>
</evidence>
<name>A0AC61U6U4_9MICO</name>
<accession>A0AC61U6U4</accession>
<proteinExistence type="predicted"/>
<dbReference type="EMBL" id="CP087977">
    <property type="protein sequence ID" value="UUZ45588.1"/>
    <property type="molecule type" value="Genomic_DNA"/>
</dbReference>
<sequence length="49" mass="5408">MSAPYEAPADAELDLDTSALSIDEAGDRVVALLRERGHLNDPQQPEWMI</sequence>